<proteinExistence type="predicted"/>
<keyword evidence="6" id="KW-0805">Transcription regulation</keyword>
<evidence type="ECO:0000256" key="1">
    <source>
        <dbReference type="ARBA" id="ARBA00004123"/>
    </source>
</evidence>
<evidence type="ECO:0000256" key="2">
    <source>
        <dbReference type="ARBA" id="ARBA00022723"/>
    </source>
</evidence>
<keyword evidence="7" id="KW-0804">Transcription</keyword>
<feature type="compositionally biased region" description="Polar residues" evidence="10">
    <location>
        <begin position="328"/>
        <end position="338"/>
    </location>
</feature>
<name>A0ABD2IP92_9BILA</name>
<gene>
    <name evidence="12" type="ORF">niasHT_037055</name>
</gene>
<feature type="region of interest" description="Disordered" evidence="10">
    <location>
        <begin position="310"/>
        <end position="425"/>
    </location>
</feature>
<sequence length="589" mass="67465">MEDANTSSLLSENKTIEFNEEADFSAPMIIRNESEDNLPITESLAETNDSPQQETDSLLSMSQSESDVASNCKPKSKAPSRAVLAPDVTHVPIQPADIVEYEWPSKSGDKFFLQEQISELLGINSFKRKYPELVRRTVEPAERDYLLKELRANIALPAHHLTALQAADVHELMASEYPFEYAEYQKVCNERMKRTLLEKQKEMETIKLDARKMAEIRQKAVKSASEFNSELQFVRRTERQHFWEMNTNLIHSPLNKWMRLSDEHTKPSDYPVVLMPGQYATFYKKFDSSLLRSFPFGSVVKSDELFRPKRDASPPAISISEKELEAAKNNSDKSGQNSGRREHGFVDIDQLERKDLLKMTEQPQAKTRKMSATSNSAKFSRNWPTNCWEKEKDKHLRSNGTDTAKPRGYVQHQQQQPKQAERDEQKPSICSMCQSADPSPAHRASLLVQCSACRHQMHSSCIDMPLNMVEVIRKYDWLCIECKRCSVCEQPDQEAAMMCCDACDRGYHTFCIGLEMPPNGTWHCPKCKGTVMDEQLKKRYLSVKEPETPTERQQTMVYMDLGSKSQGQIDGAFEMPPKRRKGRPPNKKA</sequence>
<keyword evidence="2" id="KW-0479">Metal-binding</keyword>
<dbReference type="CDD" id="cd21085">
    <property type="entry name" value="WH_NTD_PHF10"/>
    <property type="match status" value="1"/>
</dbReference>
<feature type="domain" description="PHD-type" evidence="11">
    <location>
        <begin position="427"/>
        <end position="485"/>
    </location>
</feature>
<dbReference type="PANTHER" id="PTHR45888:SF4">
    <property type="entry name" value="PHD FINGER PROTEIN 10"/>
    <property type="match status" value="1"/>
</dbReference>
<comment type="caution">
    <text evidence="12">The sequence shown here is derived from an EMBL/GenBank/DDBJ whole genome shotgun (WGS) entry which is preliminary data.</text>
</comment>
<dbReference type="SUPFAM" id="SSF57903">
    <property type="entry name" value="FYVE/PHD zinc finger"/>
    <property type="match status" value="2"/>
</dbReference>
<feature type="region of interest" description="Disordered" evidence="10">
    <location>
        <begin position="1"/>
        <end position="81"/>
    </location>
</feature>
<evidence type="ECO:0000313" key="13">
    <source>
        <dbReference type="Proteomes" id="UP001620626"/>
    </source>
</evidence>
<evidence type="ECO:0000256" key="6">
    <source>
        <dbReference type="ARBA" id="ARBA00023015"/>
    </source>
</evidence>
<protein>
    <recommendedName>
        <fullName evidence="11">PHD-type domain-containing protein</fullName>
    </recommendedName>
</protein>
<feature type="compositionally biased region" description="Polar residues" evidence="10">
    <location>
        <begin position="1"/>
        <end position="13"/>
    </location>
</feature>
<dbReference type="Gene3D" id="3.30.40.10">
    <property type="entry name" value="Zinc/RING finger domain, C3HC4 (zinc finger)"/>
    <property type="match status" value="2"/>
</dbReference>
<evidence type="ECO:0000313" key="12">
    <source>
        <dbReference type="EMBL" id="KAL3081877.1"/>
    </source>
</evidence>
<evidence type="ECO:0000256" key="5">
    <source>
        <dbReference type="ARBA" id="ARBA00022833"/>
    </source>
</evidence>
<evidence type="ECO:0000256" key="4">
    <source>
        <dbReference type="ARBA" id="ARBA00022771"/>
    </source>
</evidence>
<dbReference type="InterPro" id="IPR011011">
    <property type="entry name" value="Znf_FYVE_PHD"/>
</dbReference>
<dbReference type="EMBL" id="JBICBT010001126">
    <property type="protein sequence ID" value="KAL3081877.1"/>
    <property type="molecule type" value="Genomic_DNA"/>
</dbReference>
<feature type="region of interest" description="Disordered" evidence="10">
    <location>
        <begin position="567"/>
        <end position="589"/>
    </location>
</feature>
<dbReference type="SMART" id="SM00249">
    <property type="entry name" value="PHD"/>
    <property type="match status" value="2"/>
</dbReference>
<dbReference type="InterPro" id="IPR001841">
    <property type="entry name" value="Znf_RING"/>
</dbReference>
<dbReference type="Pfam" id="PF00628">
    <property type="entry name" value="PHD"/>
    <property type="match status" value="2"/>
</dbReference>
<dbReference type="GO" id="GO:0005634">
    <property type="term" value="C:nucleus"/>
    <property type="evidence" value="ECO:0007669"/>
    <property type="project" value="UniProtKB-SubCell"/>
</dbReference>
<dbReference type="InterPro" id="IPR013083">
    <property type="entry name" value="Znf_RING/FYVE/PHD"/>
</dbReference>
<organism evidence="12 13">
    <name type="scientific">Heterodera trifolii</name>
    <dbReference type="NCBI Taxonomy" id="157864"/>
    <lineage>
        <taxon>Eukaryota</taxon>
        <taxon>Metazoa</taxon>
        <taxon>Ecdysozoa</taxon>
        <taxon>Nematoda</taxon>
        <taxon>Chromadorea</taxon>
        <taxon>Rhabditida</taxon>
        <taxon>Tylenchina</taxon>
        <taxon>Tylenchomorpha</taxon>
        <taxon>Tylenchoidea</taxon>
        <taxon>Heteroderidae</taxon>
        <taxon>Heteroderinae</taxon>
        <taxon>Heterodera</taxon>
    </lineage>
</organism>
<dbReference type="AlphaFoldDB" id="A0ABD2IP92"/>
<evidence type="ECO:0000256" key="3">
    <source>
        <dbReference type="ARBA" id="ARBA00022737"/>
    </source>
</evidence>
<feature type="compositionally biased region" description="Basic residues" evidence="10">
    <location>
        <begin position="578"/>
        <end position="589"/>
    </location>
</feature>
<evidence type="ECO:0000256" key="8">
    <source>
        <dbReference type="ARBA" id="ARBA00023242"/>
    </source>
</evidence>
<keyword evidence="5" id="KW-0862">Zinc</keyword>
<accession>A0ABD2IP92</accession>
<dbReference type="SMART" id="SM00184">
    <property type="entry name" value="RING"/>
    <property type="match status" value="2"/>
</dbReference>
<keyword evidence="13" id="KW-1185">Reference proteome</keyword>
<dbReference type="PROSITE" id="PS50016">
    <property type="entry name" value="ZF_PHD_2"/>
    <property type="match status" value="2"/>
</dbReference>
<dbReference type="InterPro" id="IPR001965">
    <property type="entry name" value="Znf_PHD"/>
</dbReference>
<evidence type="ECO:0000256" key="7">
    <source>
        <dbReference type="ARBA" id="ARBA00023163"/>
    </source>
</evidence>
<dbReference type="Proteomes" id="UP001620626">
    <property type="component" value="Unassembled WGS sequence"/>
</dbReference>
<feature type="compositionally biased region" description="Polar residues" evidence="10">
    <location>
        <begin position="361"/>
        <end position="385"/>
    </location>
</feature>
<feature type="compositionally biased region" description="Polar residues" evidence="10">
    <location>
        <begin position="44"/>
        <end position="69"/>
    </location>
</feature>
<feature type="compositionally biased region" description="Basic and acidic residues" evidence="10">
    <location>
        <begin position="339"/>
        <end position="358"/>
    </location>
</feature>
<keyword evidence="4 9" id="KW-0863">Zinc-finger</keyword>
<keyword evidence="3" id="KW-0677">Repeat</keyword>
<evidence type="ECO:0000259" key="11">
    <source>
        <dbReference type="PROSITE" id="PS50016"/>
    </source>
</evidence>
<evidence type="ECO:0000256" key="10">
    <source>
        <dbReference type="SAM" id="MobiDB-lite"/>
    </source>
</evidence>
<comment type="subcellular location">
    <subcellularLocation>
        <location evidence="1">Nucleus</location>
    </subcellularLocation>
</comment>
<dbReference type="PANTHER" id="PTHR45888">
    <property type="entry name" value="HL01030P-RELATED"/>
    <property type="match status" value="1"/>
</dbReference>
<dbReference type="InterPro" id="IPR019787">
    <property type="entry name" value="Znf_PHD-finger"/>
</dbReference>
<dbReference type="GO" id="GO:0008270">
    <property type="term" value="F:zinc ion binding"/>
    <property type="evidence" value="ECO:0007669"/>
    <property type="project" value="UniProtKB-KW"/>
</dbReference>
<reference evidence="12 13" key="1">
    <citation type="submission" date="2024-10" db="EMBL/GenBank/DDBJ databases">
        <authorList>
            <person name="Kim D."/>
        </authorList>
    </citation>
    <scope>NUCLEOTIDE SEQUENCE [LARGE SCALE GENOMIC DNA]</scope>
    <source>
        <strain evidence="12">BH-2024</strain>
    </source>
</reference>
<keyword evidence="8" id="KW-0539">Nucleus</keyword>
<evidence type="ECO:0000256" key="9">
    <source>
        <dbReference type="PROSITE-ProRule" id="PRU00146"/>
    </source>
</evidence>
<feature type="domain" description="PHD-type" evidence="11">
    <location>
        <begin position="482"/>
        <end position="530"/>
    </location>
</feature>